<gene>
    <name evidence="1" type="ORF">CAMGR0001_0736</name>
</gene>
<evidence type="ECO:0000313" key="1">
    <source>
        <dbReference type="EMBL" id="EEV17982.1"/>
    </source>
</evidence>
<dbReference type="Proteomes" id="UP000005709">
    <property type="component" value="Unassembled WGS sequence"/>
</dbReference>
<dbReference type="EMBL" id="ACYG01000019">
    <property type="protein sequence ID" value="EEV17982.1"/>
    <property type="molecule type" value="Genomic_DNA"/>
</dbReference>
<accession>C8PFU4</accession>
<comment type="caution">
    <text evidence="1">The sequence shown here is derived from an EMBL/GenBank/DDBJ whole genome shotgun (WGS) entry which is preliminary data.</text>
</comment>
<name>C8PFU4_9BACT</name>
<evidence type="ECO:0000313" key="2">
    <source>
        <dbReference type="Proteomes" id="UP000005709"/>
    </source>
</evidence>
<keyword evidence="2" id="KW-1185">Reference proteome</keyword>
<dbReference type="AlphaFoldDB" id="C8PFU4"/>
<reference evidence="1 2" key="1">
    <citation type="submission" date="2009-07" db="EMBL/GenBank/DDBJ databases">
        <authorList>
            <person name="Madupu R."/>
            <person name="Sebastian Y."/>
            <person name="Durkin A.S."/>
            <person name="Torralba M."/>
            <person name="Methe B."/>
            <person name="Sutton G.G."/>
            <person name="Strausberg R.L."/>
            <person name="Nelson K.E."/>
        </authorList>
    </citation>
    <scope>NUCLEOTIDE SEQUENCE [LARGE SCALE GENOMIC DNA]</scope>
    <source>
        <strain evidence="1 2">RM3268</strain>
    </source>
</reference>
<sequence length="43" mass="5048">MMRRARRDIKFARLGKILFCKILIRHGDGKFQSDAPIEGARKF</sequence>
<organism evidence="1 2">
    <name type="scientific">Campylobacter gracilis RM3268</name>
    <dbReference type="NCBI Taxonomy" id="553220"/>
    <lineage>
        <taxon>Bacteria</taxon>
        <taxon>Pseudomonadati</taxon>
        <taxon>Campylobacterota</taxon>
        <taxon>Epsilonproteobacteria</taxon>
        <taxon>Campylobacterales</taxon>
        <taxon>Campylobacteraceae</taxon>
        <taxon>Campylobacter</taxon>
    </lineage>
</organism>
<proteinExistence type="predicted"/>
<protein>
    <submittedName>
        <fullName evidence="1">Uncharacterized protein</fullName>
    </submittedName>
</protein>